<gene>
    <name evidence="4" type="ORF">CPAV1605_1317</name>
</gene>
<dbReference type="SUPFAM" id="SSF52540">
    <property type="entry name" value="P-loop containing nucleoside triphosphate hydrolases"/>
    <property type="match status" value="1"/>
</dbReference>
<sequence length="330" mass="38493">MENSNFKIKFVAIGHVDTGKSCLCGHLLYKCGFIDKHSMDKIRQRAIKDKMERWVWSRVLDIYEEEMVKGKTHEFNLIDFNYNQKDYQLIDTPGHQMFVRSMIEGISQDVNICVLLVSMIQNEFESSFEKGMLKEHLILARAMGIRHLLVIGNKMDAIDWDQEKYNKNMGLIKKFLKYIQWRENNVHFIPISAFEGIGLTDLENMPNWYKGKSFLDTLDDLPNKVKKKQIVKDKSPTKQIVAEIKLFNIKDIVVSNGFISNCHFEGEECELTFGKIKDKKTGKFKNIFKNGDVCYCSLTCNKNIDVYTDMKLIFRKDDNTIGFGKVIKYK</sequence>
<evidence type="ECO:0000313" key="4">
    <source>
        <dbReference type="EMBL" id="VVU95565.1"/>
    </source>
</evidence>
<dbReference type="InterPro" id="IPR050100">
    <property type="entry name" value="TRAFAC_GTPase_members"/>
</dbReference>
<dbReference type="GO" id="GO:0003746">
    <property type="term" value="F:translation elongation factor activity"/>
    <property type="evidence" value="ECO:0007669"/>
    <property type="project" value="UniProtKB-KW"/>
</dbReference>
<dbReference type="EMBL" id="CABVLZ010000005">
    <property type="protein sequence ID" value="VVU95565.1"/>
    <property type="molecule type" value="Genomic_DNA"/>
</dbReference>
<dbReference type="InterPro" id="IPR027417">
    <property type="entry name" value="P-loop_NTPase"/>
</dbReference>
<dbReference type="SUPFAM" id="SSF50465">
    <property type="entry name" value="EF-Tu/eEF-1alpha/eIF2-gamma C-terminal domain"/>
    <property type="match status" value="1"/>
</dbReference>
<protein>
    <submittedName>
        <fullName evidence="4">Elongation factor Tu GTP binding domain</fullName>
    </submittedName>
</protein>
<dbReference type="Gene3D" id="3.40.50.300">
    <property type="entry name" value="P-loop containing nucleotide triphosphate hydrolases"/>
    <property type="match status" value="1"/>
</dbReference>
<keyword evidence="4" id="KW-0251">Elongation factor</keyword>
<organism evidence="4">
    <name type="scientific">seawater metagenome</name>
    <dbReference type="NCBI Taxonomy" id="1561972"/>
    <lineage>
        <taxon>unclassified sequences</taxon>
        <taxon>metagenomes</taxon>
        <taxon>ecological metagenomes</taxon>
    </lineage>
</organism>
<feature type="domain" description="Tr-type G" evidence="3">
    <location>
        <begin position="5"/>
        <end position="226"/>
    </location>
</feature>
<name>A0A5E8CM28_9ZZZZ</name>
<keyword evidence="1" id="KW-0547">Nucleotide-binding</keyword>
<dbReference type="GO" id="GO:0005525">
    <property type="term" value="F:GTP binding"/>
    <property type="evidence" value="ECO:0007669"/>
    <property type="project" value="UniProtKB-KW"/>
</dbReference>
<dbReference type="Pfam" id="PF00009">
    <property type="entry name" value="GTP_EFTU"/>
    <property type="match status" value="1"/>
</dbReference>
<keyword evidence="2" id="KW-0342">GTP-binding</keyword>
<dbReference type="PRINTS" id="PR00315">
    <property type="entry name" value="ELONGATNFCT"/>
</dbReference>
<evidence type="ECO:0000259" key="3">
    <source>
        <dbReference type="PROSITE" id="PS51722"/>
    </source>
</evidence>
<keyword evidence="4" id="KW-0648">Protein biosynthesis</keyword>
<accession>A0A5E8CM28</accession>
<evidence type="ECO:0000256" key="1">
    <source>
        <dbReference type="ARBA" id="ARBA00022741"/>
    </source>
</evidence>
<evidence type="ECO:0000256" key="2">
    <source>
        <dbReference type="ARBA" id="ARBA00023134"/>
    </source>
</evidence>
<proteinExistence type="predicted"/>
<dbReference type="GO" id="GO:0003924">
    <property type="term" value="F:GTPase activity"/>
    <property type="evidence" value="ECO:0007669"/>
    <property type="project" value="InterPro"/>
</dbReference>
<dbReference type="PANTHER" id="PTHR23115">
    <property type="entry name" value="TRANSLATION FACTOR"/>
    <property type="match status" value="1"/>
</dbReference>
<dbReference type="PROSITE" id="PS51722">
    <property type="entry name" value="G_TR_2"/>
    <property type="match status" value="1"/>
</dbReference>
<dbReference type="InterPro" id="IPR000795">
    <property type="entry name" value="T_Tr_GTP-bd_dom"/>
</dbReference>
<dbReference type="AlphaFoldDB" id="A0A5E8CM28"/>
<dbReference type="InterPro" id="IPR009001">
    <property type="entry name" value="Transl_elong_EF1A/Init_IF2_C"/>
</dbReference>
<reference evidence="4" key="1">
    <citation type="submission" date="2019-09" db="EMBL/GenBank/DDBJ databases">
        <authorList>
            <person name="Needham M D."/>
        </authorList>
    </citation>
    <scope>NUCLEOTIDE SEQUENCE</scope>
</reference>